<feature type="transmembrane region" description="Helical" evidence="11">
    <location>
        <begin position="58"/>
        <end position="82"/>
    </location>
</feature>
<reference evidence="14" key="1">
    <citation type="submission" date="2016-04" db="UniProtKB">
        <authorList>
            <consortium name="WormBaseParasite"/>
        </authorList>
    </citation>
    <scope>IDENTIFICATION</scope>
</reference>
<dbReference type="GO" id="GO:0004993">
    <property type="term" value="F:G protein-coupled serotonin receptor activity"/>
    <property type="evidence" value="ECO:0007669"/>
    <property type="project" value="UniProtKB-ARBA"/>
</dbReference>
<dbReference type="PROSITE" id="PS00237">
    <property type="entry name" value="G_PROTEIN_RECEP_F1_1"/>
    <property type="match status" value="1"/>
</dbReference>
<evidence type="ECO:0000256" key="3">
    <source>
        <dbReference type="ARBA" id="ARBA00022692"/>
    </source>
</evidence>
<feature type="transmembrane region" description="Helical" evidence="11">
    <location>
        <begin position="88"/>
        <end position="117"/>
    </location>
</feature>
<dbReference type="SMART" id="SM01381">
    <property type="entry name" value="7TM_GPCR_Srsx"/>
    <property type="match status" value="1"/>
</dbReference>
<keyword evidence="2" id="KW-1003">Cell membrane</keyword>
<keyword evidence="3 10" id="KW-0812">Transmembrane</keyword>
<evidence type="ECO:0000313" key="13">
    <source>
        <dbReference type="Proteomes" id="UP000046393"/>
    </source>
</evidence>
<dbReference type="GO" id="GO:0005886">
    <property type="term" value="C:plasma membrane"/>
    <property type="evidence" value="ECO:0007669"/>
    <property type="project" value="UniProtKB-SubCell"/>
</dbReference>
<feature type="domain" description="G-protein coupled receptors family 1 profile" evidence="12">
    <location>
        <begin position="38"/>
        <end position="398"/>
    </location>
</feature>
<feature type="transmembrane region" description="Helical" evidence="11">
    <location>
        <begin position="20"/>
        <end position="46"/>
    </location>
</feature>
<keyword evidence="7" id="KW-1015">Disulfide bond</keyword>
<evidence type="ECO:0000256" key="2">
    <source>
        <dbReference type="ARBA" id="ARBA00022475"/>
    </source>
</evidence>
<keyword evidence="9 10" id="KW-0807">Transducer</keyword>
<proteinExistence type="inferred from homology"/>
<accession>A0A0N5AGA4</accession>
<keyword evidence="5 10" id="KW-0297">G-protein coupled receptor</keyword>
<keyword evidence="8 10" id="KW-0675">Receptor</keyword>
<comment type="similarity">
    <text evidence="10">Belongs to the G-protein coupled receptor 1 family.</text>
</comment>
<keyword evidence="4 11" id="KW-1133">Transmembrane helix</keyword>
<evidence type="ECO:0000313" key="14">
    <source>
        <dbReference type="WBParaSite" id="SMUV_0000334101-mRNA-1"/>
    </source>
</evidence>
<dbReference type="PANTHER" id="PTHR24248">
    <property type="entry name" value="ADRENERGIC RECEPTOR-RELATED G-PROTEIN COUPLED RECEPTOR"/>
    <property type="match status" value="1"/>
</dbReference>
<dbReference type="AlphaFoldDB" id="A0A0N5AGA4"/>
<feature type="transmembrane region" description="Helical" evidence="11">
    <location>
        <begin position="382"/>
        <end position="401"/>
    </location>
</feature>
<dbReference type="PANTHER" id="PTHR24248:SF199">
    <property type="entry name" value="IP13425P-RELATED"/>
    <property type="match status" value="1"/>
</dbReference>
<evidence type="ECO:0000256" key="1">
    <source>
        <dbReference type="ARBA" id="ARBA00004651"/>
    </source>
</evidence>
<evidence type="ECO:0000256" key="10">
    <source>
        <dbReference type="RuleBase" id="RU000688"/>
    </source>
</evidence>
<evidence type="ECO:0000256" key="7">
    <source>
        <dbReference type="ARBA" id="ARBA00023157"/>
    </source>
</evidence>
<comment type="subcellular location">
    <subcellularLocation>
        <location evidence="1">Cell membrane</location>
        <topology evidence="1">Multi-pass membrane protein</topology>
    </subcellularLocation>
</comment>
<dbReference type="InterPro" id="IPR017452">
    <property type="entry name" value="GPCR_Rhodpsn_7TM"/>
</dbReference>
<sequence>MLSEQLLLFTEWPKNFFDFFLYFLFIICILMIIATLIGNALVILAVMLVRKLRHPSNLLLVSLAIADFCVGLIVMPLGIIELFTKKWILGPVLCCLWTSTDQALCTASIINLCMISVDRYLAVSRPLRYSAQRTLKRILAYIAIVWVAALIVSISPLIVFPAVNNEGLCQVNQNPIYQIYATIIAFYGPSCIMTCLYAKMWLAAKRLAIKDATAKNSLAVEKHKLCPNKHNSDTDTTSTAINTLKHTLNNDKNKVYYNSLSINNNNNNTSNSINDSSNDCSFSDDSRISSTYQYSFSINRNLSNNDSNNLLNMFYLMFKYVCSKCINVQLKINRRAHERSEGKARKTLGVMLSVFIACWLPFFIIALLKAYRVAVPSWIDHLTLWIGYFNSLMNPIIYCKYNRDFYVPFREMLCCRFCTLKEVMRRESFTNKYGPTW</sequence>
<dbReference type="InterPro" id="IPR000276">
    <property type="entry name" value="GPCR_Rhodpsn"/>
</dbReference>
<feature type="transmembrane region" description="Helical" evidence="11">
    <location>
        <begin position="179"/>
        <end position="198"/>
    </location>
</feature>
<evidence type="ECO:0000256" key="11">
    <source>
        <dbReference type="SAM" id="Phobius"/>
    </source>
</evidence>
<keyword evidence="6 11" id="KW-0472">Membrane</keyword>
<evidence type="ECO:0000256" key="9">
    <source>
        <dbReference type="ARBA" id="ARBA00023224"/>
    </source>
</evidence>
<evidence type="ECO:0000256" key="8">
    <source>
        <dbReference type="ARBA" id="ARBA00023170"/>
    </source>
</evidence>
<feature type="transmembrane region" description="Helical" evidence="11">
    <location>
        <begin position="138"/>
        <end position="159"/>
    </location>
</feature>
<dbReference type="PRINTS" id="PR00237">
    <property type="entry name" value="GPCRRHODOPSN"/>
</dbReference>
<dbReference type="WBParaSite" id="SMUV_0000334101-mRNA-1">
    <property type="protein sequence ID" value="SMUV_0000334101-mRNA-1"/>
    <property type="gene ID" value="SMUV_0000334101"/>
</dbReference>
<dbReference type="GO" id="GO:0071880">
    <property type="term" value="P:adenylate cyclase-activating adrenergic receptor signaling pathway"/>
    <property type="evidence" value="ECO:0007669"/>
    <property type="project" value="TreeGrafter"/>
</dbReference>
<dbReference type="Proteomes" id="UP000046393">
    <property type="component" value="Unplaced"/>
</dbReference>
<organism evidence="13 14">
    <name type="scientific">Syphacia muris</name>
    <dbReference type="NCBI Taxonomy" id="451379"/>
    <lineage>
        <taxon>Eukaryota</taxon>
        <taxon>Metazoa</taxon>
        <taxon>Ecdysozoa</taxon>
        <taxon>Nematoda</taxon>
        <taxon>Chromadorea</taxon>
        <taxon>Rhabditida</taxon>
        <taxon>Spirurina</taxon>
        <taxon>Oxyuridomorpha</taxon>
        <taxon>Oxyuroidea</taxon>
        <taxon>Oxyuridae</taxon>
        <taxon>Syphacia</taxon>
    </lineage>
</organism>
<evidence type="ECO:0000259" key="12">
    <source>
        <dbReference type="PROSITE" id="PS50262"/>
    </source>
</evidence>
<evidence type="ECO:0000256" key="4">
    <source>
        <dbReference type="ARBA" id="ARBA00022989"/>
    </source>
</evidence>
<dbReference type="SUPFAM" id="SSF81321">
    <property type="entry name" value="Family A G protein-coupled receptor-like"/>
    <property type="match status" value="1"/>
</dbReference>
<dbReference type="PROSITE" id="PS50262">
    <property type="entry name" value="G_PROTEIN_RECEP_F1_2"/>
    <property type="match status" value="1"/>
</dbReference>
<dbReference type="CDD" id="cd15329">
    <property type="entry name" value="7tmA_5-HT7"/>
    <property type="match status" value="1"/>
</dbReference>
<dbReference type="Pfam" id="PF00001">
    <property type="entry name" value="7tm_1"/>
    <property type="match status" value="1"/>
</dbReference>
<dbReference type="GO" id="GO:0043410">
    <property type="term" value="P:positive regulation of MAPK cascade"/>
    <property type="evidence" value="ECO:0007669"/>
    <property type="project" value="TreeGrafter"/>
</dbReference>
<name>A0A0N5AGA4_9BILA</name>
<feature type="transmembrane region" description="Helical" evidence="11">
    <location>
        <begin position="348"/>
        <end position="370"/>
    </location>
</feature>
<evidence type="ECO:0000256" key="5">
    <source>
        <dbReference type="ARBA" id="ARBA00023040"/>
    </source>
</evidence>
<keyword evidence="13" id="KW-1185">Reference proteome</keyword>
<dbReference type="Gene3D" id="1.20.1070.10">
    <property type="entry name" value="Rhodopsin 7-helix transmembrane proteins"/>
    <property type="match status" value="2"/>
</dbReference>
<protein>
    <submittedName>
        <fullName evidence="14">G_PROTEIN_RECEP_F1_2 domain-containing protein</fullName>
    </submittedName>
</protein>
<evidence type="ECO:0000256" key="6">
    <source>
        <dbReference type="ARBA" id="ARBA00023136"/>
    </source>
</evidence>
<dbReference type="STRING" id="451379.A0A0N5AGA4"/>